<organism evidence="1 2">
    <name type="scientific">Colletotrichum higginsianum (strain IMI 349063)</name>
    <name type="common">Crucifer anthracnose fungus</name>
    <dbReference type="NCBI Taxonomy" id="759273"/>
    <lineage>
        <taxon>Eukaryota</taxon>
        <taxon>Fungi</taxon>
        <taxon>Dikarya</taxon>
        <taxon>Ascomycota</taxon>
        <taxon>Pezizomycotina</taxon>
        <taxon>Sordariomycetes</taxon>
        <taxon>Hypocreomycetidae</taxon>
        <taxon>Glomerellales</taxon>
        <taxon>Glomerellaceae</taxon>
        <taxon>Colletotrichum</taxon>
        <taxon>Colletotrichum destructivum species complex</taxon>
    </lineage>
</organism>
<sequence>ERHQPSSIQSISLGNNIPGAIWTLHISRDLSTPQSSLILEVWWPMRPKTYTCYQVHPFRY</sequence>
<dbReference type="Proteomes" id="UP000007174">
    <property type="component" value="Unassembled WGS sequence"/>
</dbReference>
<dbReference type="AlphaFoldDB" id="H1VQ47"/>
<dbReference type="HOGENOM" id="CLU_2948014_0_0_1"/>
<accession>H1VQ47</accession>
<evidence type="ECO:0000313" key="1">
    <source>
        <dbReference type="EMBL" id="CCF42353.1"/>
    </source>
</evidence>
<reference evidence="2" key="1">
    <citation type="journal article" date="2012" name="Nat. Genet.">
        <title>Lifestyle transitions in plant pathogenic Colletotrichum fungi deciphered by genome and transcriptome analyses.</title>
        <authorList>
            <person name="O'Connell R.J."/>
            <person name="Thon M.R."/>
            <person name="Hacquard S."/>
            <person name="Amyotte S.G."/>
            <person name="Kleemann J."/>
            <person name="Torres M.F."/>
            <person name="Damm U."/>
            <person name="Buiate E.A."/>
            <person name="Epstein L."/>
            <person name="Alkan N."/>
            <person name="Altmueller J."/>
            <person name="Alvarado-Balderrama L."/>
            <person name="Bauser C.A."/>
            <person name="Becker C."/>
            <person name="Birren B.W."/>
            <person name="Chen Z."/>
            <person name="Choi J."/>
            <person name="Crouch J.A."/>
            <person name="Duvick J.P."/>
            <person name="Farman M.A."/>
            <person name="Gan P."/>
            <person name="Heiman D."/>
            <person name="Henrissat B."/>
            <person name="Howard R.J."/>
            <person name="Kabbage M."/>
            <person name="Koch C."/>
            <person name="Kracher B."/>
            <person name="Kubo Y."/>
            <person name="Law A.D."/>
            <person name="Lebrun M.-H."/>
            <person name="Lee Y.-H."/>
            <person name="Miyara I."/>
            <person name="Moore N."/>
            <person name="Neumann U."/>
            <person name="Nordstroem K."/>
            <person name="Panaccione D.G."/>
            <person name="Panstruga R."/>
            <person name="Place M."/>
            <person name="Proctor R.H."/>
            <person name="Prusky D."/>
            <person name="Rech G."/>
            <person name="Reinhardt R."/>
            <person name="Rollins J.A."/>
            <person name="Rounsley S."/>
            <person name="Schardl C.L."/>
            <person name="Schwartz D.C."/>
            <person name="Shenoy N."/>
            <person name="Shirasu K."/>
            <person name="Sikhakolli U.R."/>
            <person name="Stueber K."/>
            <person name="Sukno S.A."/>
            <person name="Sweigard J.A."/>
            <person name="Takano Y."/>
            <person name="Takahara H."/>
            <person name="Trail F."/>
            <person name="van der Does H.C."/>
            <person name="Voll L.M."/>
            <person name="Will I."/>
            <person name="Young S."/>
            <person name="Zeng Q."/>
            <person name="Zhang J."/>
            <person name="Zhou S."/>
            <person name="Dickman M.B."/>
            <person name="Schulze-Lefert P."/>
            <person name="Ver Loren van Themaat E."/>
            <person name="Ma L.-J."/>
            <person name="Vaillancourt L.J."/>
        </authorList>
    </citation>
    <scope>NUCLEOTIDE SEQUENCE [LARGE SCALE GENOMIC DNA]</scope>
    <source>
        <strain evidence="2">IMI 349063</strain>
    </source>
</reference>
<dbReference type="EMBL" id="CACQ02005326">
    <property type="protein sequence ID" value="CCF42353.1"/>
    <property type="molecule type" value="Genomic_DNA"/>
</dbReference>
<evidence type="ECO:0000313" key="2">
    <source>
        <dbReference type="Proteomes" id="UP000007174"/>
    </source>
</evidence>
<proteinExistence type="predicted"/>
<feature type="non-terminal residue" evidence="1">
    <location>
        <position position="60"/>
    </location>
</feature>
<name>H1VQ47_COLHI</name>
<gene>
    <name evidence="1" type="ORF">CH063_12380</name>
</gene>
<protein>
    <submittedName>
        <fullName evidence="1">Uncharacterized protein</fullName>
    </submittedName>
</protein>